<dbReference type="EMBL" id="CP020919">
    <property type="protein sequence ID" value="AWG25959.1"/>
    <property type="molecule type" value="Genomic_DNA"/>
</dbReference>
<dbReference type="Proteomes" id="UP000244677">
    <property type="component" value="Chromosome"/>
</dbReference>
<dbReference type="AlphaFoldDB" id="A0A2S1LQG2"/>
<dbReference type="Pfam" id="PF11964">
    <property type="entry name" value="SpoIIAA-like"/>
    <property type="match status" value="1"/>
</dbReference>
<accession>A0A2S1LQG2</accession>
<name>A0A2S1LQG2_9FLAO</name>
<dbReference type="InterPro" id="IPR036513">
    <property type="entry name" value="STAS_dom_sf"/>
</dbReference>
<evidence type="ECO:0000313" key="1">
    <source>
        <dbReference type="EMBL" id="AWG25959.1"/>
    </source>
</evidence>
<dbReference type="KEGG" id="fki:FK004_12365"/>
<evidence type="ECO:0000313" key="2">
    <source>
        <dbReference type="Proteomes" id="UP000244677"/>
    </source>
</evidence>
<organism evidence="1 2">
    <name type="scientific">Flavobacterium kingsejongi</name>
    <dbReference type="NCBI Taxonomy" id="1678728"/>
    <lineage>
        <taxon>Bacteria</taxon>
        <taxon>Pseudomonadati</taxon>
        <taxon>Bacteroidota</taxon>
        <taxon>Flavobacteriia</taxon>
        <taxon>Flavobacteriales</taxon>
        <taxon>Flavobacteriaceae</taxon>
        <taxon>Flavobacterium</taxon>
    </lineage>
</organism>
<dbReference type="Gene3D" id="3.40.50.10600">
    <property type="entry name" value="SpoIIaa-like domains"/>
    <property type="match status" value="1"/>
</dbReference>
<sequence>MIEKLKDVPDTIAAFRAVGEITKEDFTNLVIPEVEALVQRTDKLNYLLLLDTELKEFSAGAWLQDALLGIKNITKWNRAAIVSDSEGVIQFTNAFSVVMPGEFKGFRKNELQLAIDWVAEKIDTIK</sequence>
<dbReference type="OrthoDB" id="555504at2"/>
<dbReference type="InterPro" id="IPR021866">
    <property type="entry name" value="SpoIIAA-like"/>
</dbReference>
<keyword evidence="2" id="KW-1185">Reference proteome</keyword>
<dbReference type="RefSeq" id="WP_108737502.1">
    <property type="nucleotide sequence ID" value="NZ_CP020919.1"/>
</dbReference>
<reference evidence="1 2" key="1">
    <citation type="submission" date="2017-04" db="EMBL/GenBank/DDBJ databases">
        <title>Complete genome sequence of Flavobacterium kingsejong AJ004.</title>
        <authorList>
            <person name="Lee P.C."/>
        </authorList>
    </citation>
    <scope>NUCLEOTIDE SEQUENCE [LARGE SCALE GENOMIC DNA]</scope>
    <source>
        <strain evidence="1 2">AJ004</strain>
    </source>
</reference>
<proteinExistence type="predicted"/>
<dbReference type="InterPro" id="IPR038396">
    <property type="entry name" value="SpoIIAA-like_sf"/>
</dbReference>
<gene>
    <name evidence="1" type="ORF">FK004_12365</name>
</gene>
<dbReference type="SUPFAM" id="SSF52091">
    <property type="entry name" value="SpoIIaa-like"/>
    <property type="match status" value="1"/>
</dbReference>
<protein>
    <submittedName>
        <fullName evidence="1">STAS/SEC14 domain-containing protein</fullName>
    </submittedName>
</protein>